<sequence length="84" mass="9143">MSTCLPAPHRRQAARTLQRCAGFLFSEDGVPPRRMAGYPAAFNPCRPAPVFPFSASRLRRPARAPDTGALASIAIPARWRGRPA</sequence>
<protein>
    <submittedName>
        <fullName evidence="1">Uncharacterized protein</fullName>
    </submittedName>
</protein>
<comment type="caution">
    <text evidence="1">The sequence shown here is derived from an EMBL/GenBank/DDBJ whole genome shotgun (WGS) entry which is preliminary data.</text>
</comment>
<organism evidence="1">
    <name type="scientific">Cupriavidus taiwanensis</name>
    <dbReference type="NCBI Taxonomy" id="164546"/>
    <lineage>
        <taxon>Bacteria</taxon>
        <taxon>Pseudomonadati</taxon>
        <taxon>Pseudomonadota</taxon>
        <taxon>Betaproteobacteria</taxon>
        <taxon>Burkholderiales</taxon>
        <taxon>Burkholderiaceae</taxon>
        <taxon>Cupriavidus</taxon>
    </lineage>
</organism>
<reference evidence="1" key="1">
    <citation type="submission" date="2018-01" db="EMBL/GenBank/DDBJ databases">
        <authorList>
            <person name="Clerissi C."/>
        </authorList>
    </citation>
    <scope>NUCLEOTIDE SEQUENCE</scope>
    <source>
        <strain evidence="1">Cupriavidus taiwanensis LMG 19430</strain>
    </source>
</reference>
<accession>A0A375B912</accession>
<dbReference type="AlphaFoldDB" id="A0A375B912"/>
<dbReference type="EMBL" id="OFSN01000001">
    <property type="protein sequence ID" value="SOY40090.1"/>
    <property type="molecule type" value="Genomic_DNA"/>
</dbReference>
<dbReference type="Proteomes" id="UP000257016">
    <property type="component" value="Unassembled WGS sequence"/>
</dbReference>
<gene>
    <name evidence="1" type="ORF">CBM2586_A10055</name>
</gene>
<evidence type="ECO:0000313" key="1">
    <source>
        <dbReference type="EMBL" id="SOY40090.1"/>
    </source>
</evidence>
<name>A0A375B912_9BURK</name>
<proteinExistence type="predicted"/>